<dbReference type="EMBL" id="CM002910">
    <property type="protein sequence ID" value="KMY87416.1"/>
    <property type="molecule type" value="Genomic_DNA"/>
</dbReference>
<evidence type="ECO:0000256" key="2">
    <source>
        <dbReference type="ARBA" id="ARBA00022803"/>
    </source>
</evidence>
<keyword evidence="1" id="KW-0677">Repeat</keyword>
<reference evidence="4" key="3">
    <citation type="submission" date="2015-04" db="EMBL/GenBank/DDBJ databases">
        <authorList>
            <consortium name="FlyBase"/>
        </authorList>
    </citation>
    <scope>NUCLEOTIDE SEQUENCE</scope>
    <source>
        <strain evidence="4">W501</strain>
    </source>
</reference>
<sequence>MPPKKAKKGAGPKKDDDLENRPQPPNVFLYIQLADIVNVPESQHPLEIHISQGDSLLVKCDEHYNTDGIIVQEEFHSKPTFTLIFQQDNVDRINHAADNPLLVQLYMRVFPPRRIVQVEYEMLEEEQEGDLEADSDSDVTMSTTIATTMLDDDAFEARETDKLVLLCVGYLDVIKLFGHRRSMICEELYLYPMPDVPNEMRSTIHTEWHLYTLLPIAKKLTFTNMAFVTFESIYCLKDEYVLDLETLWVRVSFRSRLPGDRNEALIPLCEFGNLERKVICMQDNHHVFESFRRSVRPWNVTGLKSAMEVQRHRLFSELFYSENMTPDFEEIDPALDEALVCNSFHRFILTQSMADILSFAITCQQYVLAVEVFQTFGGAKPQKVFQGVMDPSIMVYPGVQNMRFAVQLDYLGKLKPKKVMSTFNLKAMERAKTLPTFAIIKLCLLAPIGEIYKELKVFRESFIRQNRLLFCDRPYGAINVVSLAEIQMECYARFDKFIRDCISFIIDKKVMKLEDKKQHFCCAVQNLTNILMKVVGSVYNTRTPTNTSVDFANLCAFAYNELEPRVHTVVEQIENEGFDSYTISKQVQNERIIDYLNTIKLLLMVNDENHAHLLMEKAITEYPSNERFLFYMVIAYMERGELEKAKVYFEKNHLADTHDYFAGWIKLYINYVDTRNNPDTAPDCTECLLKSITNYAERYPRQQDAWILLYCYYKRFNYEPGCAFALWRFGDQHGHCRLSSSSNAPHSLWGLYVNLNITIPTSRGTMFLEVFRTFARLGLYEFAQVVIAAVLHLASDADRYMLQTQLDMMLNQLDEDFVPQSFEFEEGEEGDYSAAMNAQINGNVEFQRGNLEEAALYYESALTLPPPEVNDRDFFEVSRLRLGYISYELGNYNKCIEALSFPFAGQLLSIVANYMIGKSYYKLDLLDQALEAFANATHMDTHVPNVWGFLALINLRLGENYKAIECWKYAKIEPNYPIDDMMIYEELDAIDYDSVDLYIDAPSQMVDDIFRDSQSDS</sequence>
<dbReference type="GO" id="GO:0060271">
    <property type="term" value="P:cilium assembly"/>
    <property type="evidence" value="ECO:0007669"/>
    <property type="project" value="TreeGrafter"/>
</dbReference>
<dbReference type="SUPFAM" id="SSF81901">
    <property type="entry name" value="HCP-like"/>
    <property type="match status" value="1"/>
</dbReference>
<dbReference type="GO" id="GO:0031514">
    <property type="term" value="C:motile cilium"/>
    <property type="evidence" value="ECO:0007669"/>
    <property type="project" value="TreeGrafter"/>
</dbReference>
<evidence type="ECO:0000256" key="3">
    <source>
        <dbReference type="SAM" id="MobiDB-lite"/>
    </source>
</evidence>
<dbReference type="InterPro" id="IPR011990">
    <property type="entry name" value="TPR-like_helical_dom_sf"/>
</dbReference>
<reference evidence="4" key="1">
    <citation type="journal article" date="2013" name="Genome Res.">
        <title>A second-generation assembly of the Drosophila simulans genome provides new insights into patterns of lineage-specific divergence.</title>
        <authorList>
            <person name="Hu T.T."/>
            <person name="Eisen M.B."/>
            <person name="Thornton K.R."/>
            <person name="Andolfatto P."/>
        </authorList>
    </citation>
    <scope>NUCLEOTIDE SEQUENCE [LARGE SCALE GENOMIC DNA]</scope>
    <source>
        <strain evidence="4">W501</strain>
    </source>
</reference>
<evidence type="ECO:0000256" key="1">
    <source>
        <dbReference type="ARBA" id="ARBA00022737"/>
    </source>
</evidence>
<evidence type="ECO:0000313" key="4">
    <source>
        <dbReference type="EMBL" id="KMY87416.1"/>
    </source>
</evidence>
<name>A0A0J9QTN6_DROSI</name>
<dbReference type="GO" id="GO:0003341">
    <property type="term" value="P:cilium movement"/>
    <property type="evidence" value="ECO:0007669"/>
    <property type="project" value="TreeGrafter"/>
</dbReference>
<protein>
    <submittedName>
        <fullName evidence="4">Uncharacterized protein, isoform B</fullName>
    </submittedName>
</protein>
<dbReference type="KEGG" id="dsi:Dsimw501_GD23067"/>
<dbReference type="PANTHER" id="PTHR44314:SF1">
    <property type="entry name" value="CILIA- AND FLAGELLA-ASSOCIATED PROTEIN 70"/>
    <property type="match status" value="1"/>
</dbReference>
<organism evidence="4">
    <name type="scientific">Drosophila simulans</name>
    <name type="common">Fruit fly</name>
    <dbReference type="NCBI Taxonomy" id="7240"/>
    <lineage>
        <taxon>Eukaryota</taxon>
        <taxon>Metazoa</taxon>
        <taxon>Ecdysozoa</taxon>
        <taxon>Arthropoda</taxon>
        <taxon>Hexapoda</taxon>
        <taxon>Insecta</taxon>
        <taxon>Pterygota</taxon>
        <taxon>Neoptera</taxon>
        <taxon>Endopterygota</taxon>
        <taxon>Diptera</taxon>
        <taxon>Brachycera</taxon>
        <taxon>Muscomorpha</taxon>
        <taxon>Ephydroidea</taxon>
        <taxon>Drosophilidae</taxon>
        <taxon>Drosophila</taxon>
        <taxon>Sophophora</taxon>
    </lineage>
</organism>
<dbReference type="InterPro" id="IPR052628">
    <property type="entry name" value="CFAP70"/>
</dbReference>
<dbReference type="Bgee" id="FBgn0194458">
    <property type="expression patterns" value="Expressed in male reproductive system and 2 other cell types or tissues"/>
</dbReference>
<dbReference type="SUPFAM" id="SSF48452">
    <property type="entry name" value="TPR-like"/>
    <property type="match status" value="1"/>
</dbReference>
<dbReference type="SMART" id="SM00028">
    <property type="entry name" value="TPR"/>
    <property type="match status" value="4"/>
</dbReference>
<dbReference type="GO" id="GO:0070062">
    <property type="term" value="C:extracellular exosome"/>
    <property type="evidence" value="ECO:0007669"/>
    <property type="project" value="TreeGrafter"/>
</dbReference>
<dbReference type="InterPro" id="IPR019734">
    <property type="entry name" value="TPR_rpt"/>
</dbReference>
<proteinExistence type="predicted"/>
<keyword evidence="2" id="KW-0802">TPR repeat</keyword>
<feature type="region of interest" description="Disordered" evidence="3">
    <location>
        <begin position="1"/>
        <end position="22"/>
    </location>
</feature>
<dbReference type="PANTHER" id="PTHR44314">
    <property type="entry name" value="CILIA- AND FLAGELLA-ASSOCIATED PROTEIN 70"/>
    <property type="match status" value="1"/>
</dbReference>
<reference evidence="4" key="2">
    <citation type="submission" date="2014-06" db="EMBL/GenBank/DDBJ databases">
        <authorList>
            <person name="Hu T."/>
            <person name="Eisen M.B."/>
            <person name="Thornton K.R."/>
            <person name="Andolfatto P."/>
        </authorList>
    </citation>
    <scope>NUCLEOTIDE SEQUENCE</scope>
    <source>
        <strain evidence="4">W501</strain>
    </source>
</reference>
<dbReference type="Proteomes" id="UP000035880">
    <property type="component" value="Chromosome 2L"/>
</dbReference>
<dbReference type="AlphaFoldDB" id="A0A0J9QTN6"/>
<feature type="compositionally biased region" description="Basic residues" evidence="3">
    <location>
        <begin position="1"/>
        <end position="11"/>
    </location>
</feature>
<dbReference type="Gene3D" id="1.25.40.10">
    <property type="entry name" value="Tetratricopeptide repeat domain"/>
    <property type="match status" value="2"/>
</dbReference>
<dbReference type="OrthoDB" id="10262375at2759"/>
<accession>A0A0J9QTN6</accession>
<gene>
    <name evidence="4" type="primary">Dsim\GD23067</name>
    <name evidence="4" type="ORF">Dsimw501_GD23067</name>
</gene>